<dbReference type="EMBL" id="JAECVW010000001">
    <property type="protein sequence ID" value="MBH8593947.1"/>
    <property type="molecule type" value="Genomic_DNA"/>
</dbReference>
<organism evidence="1 2">
    <name type="scientific">Thermoactinomyces intermedius</name>
    <dbReference type="NCBI Taxonomy" id="2024"/>
    <lineage>
        <taxon>Bacteria</taxon>
        <taxon>Bacillati</taxon>
        <taxon>Bacillota</taxon>
        <taxon>Bacilli</taxon>
        <taxon>Bacillales</taxon>
        <taxon>Thermoactinomycetaceae</taxon>
        <taxon>Thermoactinomyces</taxon>
    </lineage>
</organism>
<evidence type="ECO:0000313" key="1">
    <source>
        <dbReference type="EMBL" id="MBH8593947.1"/>
    </source>
</evidence>
<proteinExistence type="predicted"/>
<dbReference type="Proteomes" id="UP000633619">
    <property type="component" value="Unassembled WGS sequence"/>
</dbReference>
<dbReference type="RefSeq" id="WP_156097721.1">
    <property type="nucleotide sequence ID" value="NZ_JACEIR010000001.1"/>
</dbReference>
<accession>A0A8I1A9R3</accession>
<comment type="caution">
    <text evidence="1">The sequence shown here is derived from an EMBL/GenBank/DDBJ whole genome shotgun (WGS) entry which is preliminary data.</text>
</comment>
<keyword evidence="2" id="KW-1185">Reference proteome</keyword>
<name>A0A8I1A9R3_THEIN</name>
<gene>
    <name evidence="1" type="ORF">I8U20_01230</name>
</gene>
<sequence>MKKNFGWNVKAKPLPKQNYFTRSDLNPRGWVNAKKGENLTGWTNHENWNGSPWLKER</sequence>
<dbReference type="AlphaFoldDB" id="A0A8I1A9R3"/>
<evidence type="ECO:0000313" key="2">
    <source>
        <dbReference type="Proteomes" id="UP000633619"/>
    </source>
</evidence>
<protein>
    <submittedName>
        <fullName evidence="1">Uncharacterized protein</fullName>
    </submittedName>
</protein>
<reference evidence="1 2" key="1">
    <citation type="submission" date="2020-12" db="EMBL/GenBank/DDBJ databases">
        <title>WGS of Thermoactinomyces spp.</title>
        <authorList>
            <person name="Cheng K."/>
        </authorList>
    </citation>
    <scope>NUCLEOTIDE SEQUENCE [LARGE SCALE GENOMIC DNA]</scope>
    <source>
        <strain evidence="2">CICC 10671\DSM 43846</strain>
    </source>
</reference>